<proteinExistence type="predicted"/>
<protein>
    <submittedName>
        <fullName evidence="1">Uncharacterized protein</fullName>
    </submittedName>
</protein>
<accession>A0ABR2W2S4</accession>
<gene>
    <name evidence="1" type="ORF">K7432_005640</name>
</gene>
<dbReference type="Proteomes" id="UP001479436">
    <property type="component" value="Unassembled WGS sequence"/>
</dbReference>
<comment type="caution">
    <text evidence="1">The sequence shown here is derived from an EMBL/GenBank/DDBJ whole genome shotgun (WGS) entry which is preliminary data.</text>
</comment>
<evidence type="ECO:0000313" key="2">
    <source>
        <dbReference type="Proteomes" id="UP001479436"/>
    </source>
</evidence>
<sequence length="206" mass="23859">MSFKQPTEKSSLRVKTSNVTETFRVTYNQQTISPDRRQNSRYLVSRNRCWWGDTFSINGSALNGETLFNARYTKLSKRVDIWSAPYNYHAKLLKPVSQRGMYSFELEGCKLCWDYEPDSYLRCFDTQEMSIIAQVFWGESLGLSESKFSNISLPSVRVEEYVFDVVIVTGLKNAKILAPLITLTGLLILKPWKREKQLTQDTLVKQ</sequence>
<keyword evidence="2" id="KW-1185">Reference proteome</keyword>
<organism evidence="1 2">
    <name type="scientific">Basidiobolus ranarum</name>
    <dbReference type="NCBI Taxonomy" id="34480"/>
    <lineage>
        <taxon>Eukaryota</taxon>
        <taxon>Fungi</taxon>
        <taxon>Fungi incertae sedis</taxon>
        <taxon>Zoopagomycota</taxon>
        <taxon>Entomophthoromycotina</taxon>
        <taxon>Basidiobolomycetes</taxon>
        <taxon>Basidiobolales</taxon>
        <taxon>Basidiobolaceae</taxon>
        <taxon>Basidiobolus</taxon>
    </lineage>
</organism>
<evidence type="ECO:0000313" key="1">
    <source>
        <dbReference type="EMBL" id="KAK9718194.1"/>
    </source>
</evidence>
<dbReference type="EMBL" id="JASJQH010007103">
    <property type="protein sequence ID" value="KAK9718194.1"/>
    <property type="molecule type" value="Genomic_DNA"/>
</dbReference>
<reference evidence="1 2" key="1">
    <citation type="submission" date="2023-04" db="EMBL/GenBank/DDBJ databases">
        <title>Genome of Basidiobolus ranarum AG-B5.</title>
        <authorList>
            <person name="Stajich J.E."/>
            <person name="Carter-House D."/>
            <person name="Gryganskyi A."/>
        </authorList>
    </citation>
    <scope>NUCLEOTIDE SEQUENCE [LARGE SCALE GENOMIC DNA]</scope>
    <source>
        <strain evidence="1 2">AG-B5</strain>
    </source>
</reference>
<name>A0ABR2W2S4_9FUNG</name>